<dbReference type="PANTHER" id="PTHR11712">
    <property type="entry name" value="POLYKETIDE SYNTHASE-RELATED"/>
    <property type="match status" value="1"/>
</dbReference>
<evidence type="ECO:0000256" key="3">
    <source>
        <dbReference type="RuleBase" id="RU003694"/>
    </source>
</evidence>
<sequence>MNIAITGEGIISAIGTNKEEVLQSLLAHKSGIKEMLFLQSVHHELPVGEVALSNEQMKKRLGIPEKQLMSRTELMGILAIRQALEDAGIDLSAVSASNKKIVLVSGTTVGGMDLTEQSFNPLYEQFQSQQETKVEELAFLNHHDGGNCTQKIADYFRNESATGQSGFDELTTISTACSSAANAIMLGAKLLETGEADIVVAGGSEALSRFHLNGFNSLMILDKKRCRPFDATRAGLNLGEGAAFVVLESESAARHQGKTPHAYLTGYGNACDAYHQTASSENGEGAFLAMKEALNMAHIKPEDIQYVNAHGTGTPNNDQSESESLKRLFGRKMPLISSTKSFTGHTTSASGSIEAVICLLAMQHHFIPANLGWEKQMENGIIPCTGIENVRLENVLCNSFGFGGNDSSLIFSTHPTEEETIQTKGEPQQTASNIRILSTVEINSEEDLSDIRKYVKPMEARRMGKIMKSSLLSSLEALEKAGIATPDAIITGTTYGCLENSEKLLVQLKEEGEEMLKPTYFMQSTHNTIGSNIAIKTHCHGYNITYTQGEDSLDWAIRDAKMLLASGKAKTVLVGCHDESTPLLNQLRTQSGEKALPSIHSIAMVLSCGE</sequence>
<dbReference type="Gene3D" id="3.40.47.10">
    <property type="match status" value="3"/>
</dbReference>
<dbReference type="Pfam" id="PF13723">
    <property type="entry name" value="Ketoacyl-synt_2"/>
    <property type="match status" value="1"/>
</dbReference>
<dbReference type="OrthoDB" id="9808669at2"/>
<protein>
    <submittedName>
        <fullName evidence="5">Beta-ketoacyl-[acyl-carrier-protein] synthase family protein</fullName>
    </submittedName>
</protein>
<evidence type="ECO:0000259" key="4">
    <source>
        <dbReference type="PROSITE" id="PS52004"/>
    </source>
</evidence>
<comment type="caution">
    <text evidence="5">The sequence shown here is derived from an EMBL/GenBank/DDBJ whole genome shotgun (WGS) entry which is preliminary data.</text>
</comment>
<feature type="domain" description="Ketosynthase family 3 (KS3)" evidence="4">
    <location>
        <begin position="1"/>
        <end position="413"/>
    </location>
</feature>
<dbReference type="PROSITE" id="PS52004">
    <property type="entry name" value="KS3_2"/>
    <property type="match status" value="1"/>
</dbReference>
<proteinExistence type="inferred from homology"/>
<accession>A0A4Y8VB09</accession>
<dbReference type="GeneID" id="302995871"/>
<comment type="similarity">
    <text evidence="1 3">Belongs to the thiolase-like superfamily. Beta-ketoacyl-ACP synthases family.</text>
</comment>
<dbReference type="SMART" id="SM00825">
    <property type="entry name" value="PKS_KS"/>
    <property type="match status" value="1"/>
</dbReference>
<evidence type="ECO:0000313" key="5">
    <source>
        <dbReference type="EMBL" id="TFH78365.1"/>
    </source>
</evidence>
<gene>
    <name evidence="5" type="ORF">EXN75_11340</name>
</gene>
<dbReference type="GO" id="GO:0004315">
    <property type="term" value="F:3-oxoacyl-[acyl-carrier-protein] synthase activity"/>
    <property type="evidence" value="ECO:0007669"/>
    <property type="project" value="TreeGrafter"/>
</dbReference>
<dbReference type="InterPro" id="IPR020841">
    <property type="entry name" value="PKS_Beta-ketoAc_synthase_dom"/>
</dbReference>
<dbReference type="InterPro" id="IPR016039">
    <property type="entry name" value="Thiolase-like"/>
</dbReference>
<dbReference type="RefSeq" id="WP_134843904.1">
    <property type="nucleotide sequence ID" value="NZ_SGVY01000031.1"/>
</dbReference>
<dbReference type="AlphaFoldDB" id="A0A4Y8VB09"/>
<dbReference type="Pfam" id="PF02801">
    <property type="entry name" value="Ketoacyl-synt_C"/>
    <property type="match status" value="1"/>
</dbReference>
<keyword evidence="6" id="KW-1185">Reference proteome</keyword>
<dbReference type="InterPro" id="IPR014031">
    <property type="entry name" value="Ketoacyl_synth_C"/>
</dbReference>
<reference evidence="5 6" key="1">
    <citation type="submission" date="2019-02" db="EMBL/GenBank/DDBJ databases">
        <title>Draft Genome Sequence of the Prevotella sp. BCRC 81118, Isolated from Human Feces.</title>
        <authorList>
            <person name="Huang C.-H."/>
        </authorList>
    </citation>
    <scope>NUCLEOTIDE SEQUENCE [LARGE SCALE GENOMIC DNA]</scope>
    <source>
        <strain evidence="5 6">BCRC 81118</strain>
    </source>
</reference>
<evidence type="ECO:0000256" key="1">
    <source>
        <dbReference type="ARBA" id="ARBA00008467"/>
    </source>
</evidence>
<dbReference type="Pfam" id="PF00109">
    <property type="entry name" value="ketoacyl-synt"/>
    <property type="match status" value="1"/>
</dbReference>
<dbReference type="SUPFAM" id="SSF53901">
    <property type="entry name" value="Thiolase-like"/>
    <property type="match status" value="2"/>
</dbReference>
<organism evidence="5 6">
    <name type="scientific">Segatella hominis</name>
    <dbReference type="NCBI Taxonomy" id="2518605"/>
    <lineage>
        <taxon>Bacteria</taxon>
        <taxon>Pseudomonadati</taxon>
        <taxon>Bacteroidota</taxon>
        <taxon>Bacteroidia</taxon>
        <taxon>Bacteroidales</taxon>
        <taxon>Prevotellaceae</taxon>
        <taxon>Segatella</taxon>
    </lineage>
</organism>
<dbReference type="CDD" id="cd00834">
    <property type="entry name" value="KAS_I_II"/>
    <property type="match status" value="1"/>
</dbReference>
<dbReference type="Proteomes" id="UP000297872">
    <property type="component" value="Unassembled WGS sequence"/>
</dbReference>
<dbReference type="EMBL" id="SGVY01000031">
    <property type="protein sequence ID" value="TFH78365.1"/>
    <property type="molecule type" value="Genomic_DNA"/>
</dbReference>
<keyword evidence="2 3" id="KW-0808">Transferase</keyword>
<dbReference type="InterPro" id="IPR014030">
    <property type="entry name" value="Ketoacyl_synth_N"/>
</dbReference>
<dbReference type="GO" id="GO:0006633">
    <property type="term" value="P:fatty acid biosynthetic process"/>
    <property type="evidence" value="ECO:0007669"/>
    <property type="project" value="TreeGrafter"/>
</dbReference>
<dbReference type="PANTHER" id="PTHR11712:SF320">
    <property type="entry name" value="BETA-KETOACYL SYNTHASE"/>
    <property type="match status" value="1"/>
</dbReference>
<dbReference type="InterPro" id="IPR000794">
    <property type="entry name" value="Beta-ketoacyl_synthase"/>
</dbReference>
<name>A0A4Y8VB09_9BACT</name>
<evidence type="ECO:0000313" key="6">
    <source>
        <dbReference type="Proteomes" id="UP000297872"/>
    </source>
</evidence>
<evidence type="ECO:0000256" key="2">
    <source>
        <dbReference type="ARBA" id="ARBA00022679"/>
    </source>
</evidence>